<evidence type="ECO:0000313" key="2">
    <source>
        <dbReference type="Proteomes" id="UP000828390"/>
    </source>
</evidence>
<name>A0A9D4GNT1_DREPO</name>
<dbReference type="Gene3D" id="1.10.1410.40">
    <property type="match status" value="1"/>
</dbReference>
<keyword evidence="2" id="KW-1185">Reference proteome</keyword>
<organism evidence="1 2">
    <name type="scientific">Dreissena polymorpha</name>
    <name type="common">Zebra mussel</name>
    <name type="synonym">Mytilus polymorpha</name>
    <dbReference type="NCBI Taxonomy" id="45954"/>
    <lineage>
        <taxon>Eukaryota</taxon>
        <taxon>Metazoa</taxon>
        <taxon>Spiralia</taxon>
        <taxon>Lophotrochozoa</taxon>
        <taxon>Mollusca</taxon>
        <taxon>Bivalvia</taxon>
        <taxon>Autobranchia</taxon>
        <taxon>Heteroconchia</taxon>
        <taxon>Euheterodonta</taxon>
        <taxon>Imparidentia</taxon>
        <taxon>Neoheterodontei</taxon>
        <taxon>Myida</taxon>
        <taxon>Dreissenoidea</taxon>
        <taxon>Dreissenidae</taxon>
        <taxon>Dreissena</taxon>
    </lineage>
</organism>
<reference evidence="1" key="1">
    <citation type="journal article" date="2019" name="bioRxiv">
        <title>The Genome of the Zebra Mussel, Dreissena polymorpha: A Resource for Invasive Species Research.</title>
        <authorList>
            <person name="McCartney M.A."/>
            <person name="Auch B."/>
            <person name="Kono T."/>
            <person name="Mallez S."/>
            <person name="Zhang Y."/>
            <person name="Obille A."/>
            <person name="Becker A."/>
            <person name="Abrahante J.E."/>
            <person name="Garbe J."/>
            <person name="Badalamenti J.P."/>
            <person name="Herman A."/>
            <person name="Mangelson H."/>
            <person name="Liachko I."/>
            <person name="Sullivan S."/>
            <person name="Sone E.D."/>
            <person name="Koren S."/>
            <person name="Silverstein K.A.T."/>
            <person name="Beckman K.B."/>
            <person name="Gohl D.M."/>
        </authorList>
    </citation>
    <scope>NUCLEOTIDE SEQUENCE</scope>
    <source>
        <strain evidence="1">Duluth1</strain>
        <tissue evidence="1">Whole animal</tissue>
    </source>
</reference>
<dbReference type="Proteomes" id="UP000828390">
    <property type="component" value="Unassembled WGS sequence"/>
</dbReference>
<evidence type="ECO:0000313" key="1">
    <source>
        <dbReference type="EMBL" id="KAH3820569.1"/>
    </source>
</evidence>
<dbReference type="Gene3D" id="3.30.460.90">
    <property type="match status" value="1"/>
</dbReference>
<accession>A0A9D4GNT1</accession>
<sequence>MGSLMEEFLGKLVKDVAVDLDSEEIQDIQSAVDDLLRKALADVEDKYPHFKSTKIVPCGSMAEKTRIWRFTRDDTTAVLEFDFLAILQKFQPGSFRYVNSCEGFMEVEDILRQFPGEYTNDSDEAGTINKISIKRFSFNYRLYMMKSVSNLCGCYEFETKEKISEGCEVVRFGDVKKTCRYDEHCEKCKVKKSTGTLVFAAGGKYHPIVLNCTVAFLWKRNTDKCLTSPCELSRQEKNINQKFIILIDFLPAIEVTKIKPDLSTELHGTGSDSHNSSKIGTTTHEHVCYLVPKGCKGDHNTCWKVSNCKFERQLLQSTSQVHRDCYMALKFILDYMLSDMGNMPGIPTTYILKTAVLHHIQSCSMPDLLPCVMDIITFLSNAHDNAFLPHLLLNDFNLLNSRIVEKNFSLHHENQSWAGNRNFVLGKCWKFIQQLLKNLETVLPSGFDFDMIQTALKCTTVIYGGAYLKTTFKVQYLPNEEELMNNICKIFREEFFPPEEMKKMVKVKGDDKNQWEKDLPKSQYRDAAMLYSNMGHKVPTMFEEELERRIKSVDPTQSGDQKQSGSEETSSIIYSRIYNRRENLSRKYITVCCSVL</sequence>
<dbReference type="AlphaFoldDB" id="A0A9D4GNT1"/>
<reference evidence="1" key="2">
    <citation type="submission" date="2020-11" db="EMBL/GenBank/DDBJ databases">
        <authorList>
            <person name="McCartney M.A."/>
            <person name="Auch B."/>
            <person name="Kono T."/>
            <person name="Mallez S."/>
            <person name="Becker A."/>
            <person name="Gohl D.M."/>
            <person name="Silverstein K.A.T."/>
            <person name="Koren S."/>
            <person name="Bechman K.B."/>
            <person name="Herman A."/>
            <person name="Abrahante J.E."/>
            <person name="Garbe J."/>
        </authorList>
    </citation>
    <scope>NUCLEOTIDE SEQUENCE</scope>
    <source>
        <strain evidence="1">Duluth1</strain>
        <tissue evidence="1">Whole animal</tissue>
    </source>
</reference>
<dbReference type="EMBL" id="JAIWYP010000005">
    <property type="protein sequence ID" value="KAH3820569.1"/>
    <property type="molecule type" value="Genomic_DNA"/>
</dbReference>
<evidence type="ECO:0008006" key="3">
    <source>
        <dbReference type="Google" id="ProtNLM"/>
    </source>
</evidence>
<dbReference type="PANTHER" id="PTHR10656">
    <property type="entry name" value="CELL FATE DETERMINING PROTEIN MAB21-RELATED"/>
    <property type="match status" value="1"/>
</dbReference>
<comment type="caution">
    <text evidence="1">The sequence shown here is derived from an EMBL/GenBank/DDBJ whole genome shotgun (WGS) entry which is preliminary data.</text>
</comment>
<protein>
    <recommendedName>
        <fullName evidence="3">Mab-21-like HhH/H2TH-like domain-containing protein</fullName>
    </recommendedName>
</protein>
<proteinExistence type="predicted"/>
<dbReference type="OrthoDB" id="6154519at2759"/>
<gene>
    <name evidence="1" type="ORF">DPMN_122313</name>
</gene>
<dbReference type="PANTHER" id="PTHR10656:SF78">
    <property type="entry name" value="CYCLIC GMP-AMP SYNTHASE-LIKE"/>
    <property type="match status" value="1"/>
</dbReference>